<sequence>MNVKLLLRSLMLLFFGLWNAQQITLDTSLVSDTSGTIDEWWYWSGGFPVLGTGFTPNSKVTVFATDPSGKRWRDFEGTADSEGKFSIQISAKKYKSILGTHIVKATDNNGKTANANLTVKKSDNDIIPVSTNFKQLKMSQFFSFGLTVHASNIEPNAQVIVHLFSPNESGSAITGQYYADENGEFTMTFNGNTPTFPWGDTMPDIAGKWRINVEQFQTNYYGATEFTILPDNPNPQSYDPINKVDNMIPATPITRFEVNGTGYNTDPNSSSFYEDMSNKVFDLQAGQTYNVKIKGKNRSSFAPDTYTLFIDWNHNGILDEDNEITSEGYIFGSTGVDDKFTEFPITIPQNAINGNTRVRVLKMQSVSAYSMFWPTGASGYYYNSGQAEDYTFNITNGMDNPGCDFACPADINANTNPGGTTAKVTYELPFTCSGNSTASCSINYPSNNFQNSVSFSNVLVANDFIVPAGQTMKVNKIVPNFVRFSYGTNVYIYKDNNGQPGELVKSFENLTYEFQNQVGTASNGFAVYEVSIKLPETVELQSGKYWVAMQAQGPLVSWEAKTYDGTTSNTYISGNSGNNWTVKDGLDGVFKVYYECAAPAPTVVLVQGAESGSDFPIGDNVIVHNLVKDGVIIDTCVFNIHVKEVLATTETSKSIVKIYPNPVDDKLTIESDHKISKIEVFDMSGKKVMEQETDSKSSVLNTIRLPKGNYILKTNDGKANKSFKIMKK</sequence>
<keyword evidence="1 2" id="KW-0732">Signal</keyword>
<dbReference type="InterPro" id="IPR026444">
    <property type="entry name" value="Secre_tail"/>
</dbReference>
<feature type="domain" description="GEVED" evidence="4">
    <location>
        <begin position="306"/>
        <end position="393"/>
    </location>
</feature>
<dbReference type="STRING" id="216903.SAMN05444371_2076"/>
<name>A0A1M6RTS8_9FLAO</name>
<evidence type="ECO:0000259" key="3">
    <source>
        <dbReference type="Pfam" id="PF18962"/>
    </source>
</evidence>
<evidence type="ECO:0000256" key="1">
    <source>
        <dbReference type="ARBA" id="ARBA00022729"/>
    </source>
</evidence>
<dbReference type="RefSeq" id="WP_084081304.1">
    <property type="nucleotide sequence ID" value="NZ_FRAM01000002.1"/>
</dbReference>
<dbReference type="EMBL" id="FRAM01000002">
    <property type="protein sequence ID" value="SHK35921.1"/>
    <property type="molecule type" value="Genomic_DNA"/>
</dbReference>
<dbReference type="NCBIfam" id="TIGR04183">
    <property type="entry name" value="Por_Secre_tail"/>
    <property type="match status" value="1"/>
</dbReference>
<gene>
    <name evidence="5" type="ORF">SAMN05444371_2076</name>
</gene>
<evidence type="ECO:0000259" key="4">
    <source>
        <dbReference type="Pfam" id="PF20009"/>
    </source>
</evidence>
<evidence type="ECO:0000313" key="6">
    <source>
        <dbReference type="Proteomes" id="UP000184498"/>
    </source>
</evidence>
<dbReference type="Pfam" id="PF18962">
    <property type="entry name" value="Por_Secre_tail"/>
    <property type="match status" value="1"/>
</dbReference>
<reference evidence="6" key="1">
    <citation type="submission" date="2016-11" db="EMBL/GenBank/DDBJ databases">
        <authorList>
            <person name="Varghese N."/>
            <person name="Submissions S."/>
        </authorList>
    </citation>
    <scope>NUCLEOTIDE SEQUENCE [LARGE SCALE GENOMIC DNA]</scope>
    <source>
        <strain evidence="6">DSM 18016</strain>
    </source>
</reference>
<dbReference type="Pfam" id="PF20009">
    <property type="entry name" value="GEVED"/>
    <property type="match status" value="1"/>
</dbReference>
<keyword evidence="6" id="KW-1185">Reference proteome</keyword>
<feature type="chain" id="PRO_5013155711" evidence="2">
    <location>
        <begin position="21"/>
        <end position="728"/>
    </location>
</feature>
<accession>A0A1M6RTS8</accession>
<protein>
    <submittedName>
        <fullName evidence="5">Por secretion system C-terminal sorting domain-containing protein</fullName>
    </submittedName>
</protein>
<dbReference type="OrthoDB" id="614723at2"/>
<evidence type="ECO:0000256" key="2">
    <source>
        <dbReference type="SAM" id="SignalP"/>
    </source>
</evidence>
<organism evidence="5 6">
    <name type="scientific">Epilithonimonas mollis</name>
    <dbReference type="NCBI Taxonomy" id="216903"/>
    <lineage>
        <taxon>Bacteria</taxon>
        <taxon>Pseudomonadati</taxon>
        <taxon>Bacteroidota</taxon>
        <taxon>Flavobacteriia</taxon>
        <taxon>Flavobacteriales</taxon>
        <taxon>Weeksellaceae</taxon>
        <taxon>Chryseobacterium group</taxon>
        <taxon>Epilithonimonas</taxon>
    </lineage>
</organism>
<dbReference type="InterPro" id="IPR045474">
    <property type="entry name" value="GEVED"/>
</dbReference>
<evidence type="ECO:0000313" key="5">
    <source>
        <dbReference type="EMBL" id="SHK35921.1"/>
    </source>
</evidence>
<dbReference type="AlphaFoldDB" id="A0A1M6RTS8"/>
<feature type="domain" description="Secretion system C-terminal sorting" evidence="3">
    <location>
        <begin position="658"/>
        <end position="724"/>
    </location>
</feature>
<dbReference type="Proteomes" id="UP000184498">
    <property type="component" value="Unassembled WGS sequence"/>
</dbReference>
<proteinExistence type="predicted"/>
<feature type="signal peptide" evidence="2">
    <location>
        <begin position="1"/>
        <end position="20"/>
    </location>
</feature>